<evidence type="ECO:0000259" key="16">
    <source>
        <dbReference type="PROSITE" id="PS51686"/>
    </source>
</evidence>
<keyword evidence="5" id="KW-0963">Cytoplasm</keyword>
<evidence type="ECO:0000256" key="9">
    <source>
        <dbReference type="ARBA" id="ARBA00022691"/>
    </source>
</evidence>
<dbReference type="NCBIfam" id="TIGR00563">
    <property type="entry name" value="rsmB"/>
    <property type="match status" value="1"/>
</dbReference>
<feature type="binding site" evidence="14">
    <location>
        <begin position="267"/>
        <end position="273"/>
    </location>
    <ligand>
        <name>S-adenosyl-L-methionine</name>
        <dbReference type="ChEBI" id="CHEBI:59789"/>
    </ligand>
</feature>
<dbReference type="Gene3D" id="3.30.70.1170">
    <property type="entry name" value="Sun protein, domain 3"/>
    <property type="match status" value="1"/>
</dbReference>
<dbReference type="Pfam" id="PF01029">
    <property type="entry name" value="NusB"/>
    <property type="match status" value="1"/>
</dbReference>
<evidence type="ECO:0000256" key="6">
    <source>
        <dbReference type="ARBA" id="ARBA00022552"/>
    </source>
</evidence>
<dbReference type="GO" id="GO:0003723">
    <property type="term" value="F:RNA binding"/>
    <property type="evidence" value="ECO:0007669"/>
    <property type="project" value="UniProtKB-UniRule"/>
</dbReference>
<dbReference type="InterPro" id="IPR054728">
    <property type="entry name" value="RsmB-like_ferredoxin"/>
</dbReference>
<dbReference type="PROSITE" id="PS01153">
    <property type="entry name" value="NOL1_NOP2_SUN"/>
    <property type="match status" value="1"/>
</dbReference>
<dbReference type="NCBIfam" id="NF008149">
    <property type="entry name" value="PRK10901.1"/>
    <property type="match status" value="1"/>
</dbReference>
<dbReference type="PRINTS" id="PR02008">
    <property type="entry name" value="RCMTFAMILY"/>
</dbReference>
<feature type="binding site" evidence="14">
    <location>
        <position position="336"/>
    </location>
    <ligand>
        <name>S-adenosyl-L-methionine</name>
        <dbReference type="ChEBI" id="CHEBI:59789"/>
    </ligand>
</feature>
<keyword evidence="18" id="KW-1185">Reference proteome</keyword>
<evidence type="ECO:0000256" key="13">
    <source>
        <dbReference type="ARBA" id="ARBA00047283"/>
    </source>
</evidence>
<dbReference type="InterPro" id="IPR018314">
    <property type="entry name" value="RsmB/NOL1/NOP2-like_CS"/>
</dbReference>
<dbReference type="GO" id="GO:0005829">
    <property type="term" value="C:cytosol"/>
    <property type="evidence" value="ECO:0007669"/>
    <property type="project" value="TreeGrafter"/>
</dbReference>
<evidence type="ECO:0000256" key="4">
    <source>
        <dbReference type="ARBA" id="ARBA00012140"/>
    </source>
</evidence>
<dbReference type="PANTHER" id="PTHR22807">
    <property type="entry name" value="NOP2 YEAST -RELATED NOL1/NOP2/FMU SUN DOMAIN-CONTAINING"/>
    <property type="match status" value="1"/>
</dbReference>
<dbReference type="InterPro" id="IPR035926">
    <property type="entry name" value="NusB-like_sf"/>
</dbReference>
<dbReference type="EMBL" id="JAAIJR010000013">
    <property type="protein sequence ID" value="NEX19652.1"/>
    <property type="molecule type" value="Genomic_DNA"/>
</dbReference>
<feature type="active site" description="Nucleophile" evidence="14">
    <location>
        <position position="389"/>
    </location>
</feature>
<reference evidence="17 18" key="2">
    <citation type="submission" date="2020-02" db="EMBL/GenBank/DDBJ databases">
        <title>Genome sequences of Thiorhodococcus mannitoliphagus and Thiorhodococcus minor, purple sulfur photosynthetic bacteria in the gammaproteobacterial family, Chromatiaceae.</title>
        <authorList>
            <person name="Aviles F.A."/>
            <person name="Meyer T.E."/>
            <person name="Kyndt J.A."/>
        </authorList>
    </citation>
    <scope>NUCLEOTIDE SEQUENCE [LARGE SCALE GENOMIC DNA]</scope>
    <source>
        <strain evidence="17 18">DSM 18266</strain>
    </source>
</reference>
<evidence type="ECO:0000256" key="14">
    <source>
        <dbReference type="PROSITE-ProRule" id="PRU01023"/>
    </source>
</evidence>
<dbReference type="CDD" id="cd02440">
    <property type="entry name" value="AdoMet_MTases"/>
    <property type="match status" value="1"/>
</dbReference>
<dbReference type="Gene3D" id="3.40.50.150">
    <property type="entry name" value="Vaccinia Virus protein VP39"/>
    <property type="match status" value="1"/>
</dbReference>
<evidence type="ECO:0000256" key="8">
    <source>
        <dbReference type="ARBA" id="ARBA00022679"/>
    </source>
</evidence>
<dbReference type="GO" id="GO:0070475">
    <property type="term" value="P:rRNA base methylation"/>
    <property type="evidence" value="ECO:0007669"/>
    <property type="project" value="TreeGrafter"/>
</dbReference>
<dbReference type="Gene3D" id="1.10.287.730">
    <property type="entry name" value="Helix hairpin bin"/>
    <property type="match status" value="1"/>
</dbReference>
<feature type="binding site" evidence="14">
    <location>
        <position position="317"/>
    </location>
    <ligand>
        <name>S-adenosyl-L-methionine</name>
        <dbReference type="ChEBI" id="CHEBI:59789"/>
    </ligand>
</feature>
<reference evidence="18" key="1">
    <citation type="journal article" date="2020" name="Microbiol. Resour. Announc.">
        <title>Draft Genome Sequences of Thiorhodococcus mannitoliphagus and Thiorhodococcus minor, Purple Sulfur Photosynthetic Bacteria in the Gammaproteobacterial Family Chromatiaceae.</title>
        <authorList>
            <person name="Aviles F.A."/>
            <person name="Meyer T.E."/>
            <person name="Kyndt J.A."/>
        </authorList>
    </citation>
    <scope>NUCLEOTIDE SEQUENCE [LARGE SCALE GENOMIC DNA]</scope>
    <source>
        <strain evidence="18">DSM 18266</strain>
    </source>
</reference>
<dbReference type="InterPro" id="IPR049560">
    <property type="entry name" value="MeTrfase_RsmB-F_NOP2_cat"/>
</dbReference>
<feature type="domain" description="SAM-dependent MTase RsmB/NOP-type" evidence="16">
    <location>
        <begin position="177"/>
        <end position="447"/>
    </location>
</feature>
<dbReference type="Gene3D" id="1.10.940.10">
    <property type="entry name" value="NusB-like"/>
    <property type="match status" value="1"/>
</dbReference>
<evidence type="ECO:0000256" key="5">
    <source>
        <dbReference type="ARBA" id="ARBA00022490"/>
    </source>
</evidence>
<dbReference type="PROSITE" id="PS51686">
    <property type="entry name" value="SAM_MT_RSMB_NOP"/>
    <property type="match status" value="1"/>
</dbReference>
<comment type="catalytic activity">
    <reaction evidence="13">
        <text>cytidine(967) in 16S rRNA + S-adenosyl-L-methionine = 5-methylcytidine(967) in 16S rRNA + S-adenosyl-L-homocysteine + H(+)</text>
        <dbReference type="Rhea" id="RHEA:42748"/>
        <dbReference type="Rhea" id="RHEA-COMP:10219"/>
        <dbReference type="Rhea" id="RHEA-COMP:10220"/>
        <dbReference type="ChEBI" id="CHEBI:15378"/>
        <dbReference type="ChEBI" id="CHEBI:57856"/>
        <dbReference type="ChEBI" id="CHEBI:59789"/>
        <dbReference type="ChEBI" id="CHEBI:74483"/>
        <dbReference type="ChEBI" id="CHEBI:82748"/>
        <dbReference type="EC" id="2.1.1.176"/>
    </reaction>
</comment>
<comment type="function">
    <text evidence="1">Specifically methylates the cytosine at position 967 (m5C967) of 16S rRNA.</text>
</comment>
<evidence type="ECO:0000256" key="1">
    <source>
        <dbReference type="ARBA" id="ARBA00002724"/>
    </source>
</evidence>
<keyword evidence="7 14" id="KW-0489">Methyltransferase</keyword>
<protein>
    <recommendedName>
        <fullName evidence="4">16S rRNA (cytosine(967)-C(5))-methyltransferase</fullName>
        <ecNumber evidence="4">2.1.1.176</ecNumber>
    </recommendedName>
    <alternativeName>
        <fullName evidence="11">16S rRNA m5C967 methyltransferase</fullName>
    </alternativeName>
    <alternativeName>
        <fullName evidence="12">rRNA (cytosine-C(5)-)-methyltransferase RsmB</fullName>
    </alternativeName>
</protein>
<dbReference type="Proteomes" id="UP000471640">
    <property type="component" value="Unassembled WGS sequence"/>
</dbReference>
<comment type="similarity">
    <text evidence="3 14">Belongs to the class I-like SAM-binding methyltransferase superfamily. RsmB/NOP family.</text>
</comment>
<keyword evidence="6" id="KW-0698">rRNA processing</keyword>
<feature type="region of interest" description="Disordered" evidence="15">
    <location>
        <begin position="34"/>
        <end position="55"/>
    </location>
</feature>
<dbReference type="SUPFAM" id="SSF53335">
    <property type="entry name" value="S-adenosyl-L-methionine-dependent methyltransferases"/>
    <property type="match status" value="1"/>
</dbReference>
<evidence type="ECO:0000256" key="15">
    <source>
        <dbReference type="SAM" id="MobiDB-lite"/>
    </source>
</evidence>
<evidence type="ECO:0000256" key="10">
    <source>
        <dbReference type="ARBA" id="ARBA00022884"/>
    </source>
</evidence>
<feature type="binding site" evidence="14">
    <location>
        <position position="291"/>
    </location>
    <ligand>
        <name>S-adenosyl-L-methionine</name>
        <dbReference type="ChEBI" id="CHEBI:59789"/>
    </ligand>
</feature>
<accession>A0A6P1DUD1</accession>
<name>A0A6P1DUD1_9GAMM</name>
<evidence type="ECO:0000313" key="18">
    <source>
        <dbReference type="Proteomes" id="UP000471640"/>
    </source>
</evidence>
<evidence type="ECO:0000256" key="3">
    <source>
        <dbReference type="ARBA" id="ARBA00007494"/>
    </source>
</evidence>
<gene>
    <name evidence="17" type="primary">rsmB</name>
    <name evidence="17" type="ORF">G3480_04875</name>
</gene>
<keyword evidence="8 14" id="KW-0808">Transferase</keyword>
<evidence type="ECO:0000256" key="12">
    <source>
        <dbReference type="ARBA" id="ARBA00031088"/>
    </source>
</evidence>
<dbReference type="InterPro" id="IPR023267">
    <property type="entry name" value="RCMT"/>
</dbReference>
<proteinExistence type="inferred from homology"/>
<dbReference type="InterPro" id="IPR029063">
    <property type="entry name" value="SAM-dependent_MTases_sf"/>
</dbReference>
<evidence type="ECO:0000313" key="17">
    <source>
        <dbReference type="EMBL" id="NEX19652.1"/>
    </source>
</evidence>
<keyword evidence="9 14" id="KW-0949">S-adenosyl-L-methionine</keyword>
<organism evidence="17 18">
    <name type="scientific">Thiorhodococcus mannitoliphagus</name>
    <dbReference type="NCBI Taxonomy" id="329406"/>
    <lineage>
        <taxon>Bacteria</taxon>
        <taxon>Pseudomonadati</taxon>
        <taxon>Pseudomonadota</taxon>
        <taxon>Gammaproteobacteria</taxon>
        <taxon>Chromatiales</taxon>
        <taxon>Chromatiaceae</taxon>
        <taxon>Thiorhodococcus</taxon>
    </lineage>
</organism>
<dbReference type="Pfam" id="PF01189">
    <property type="entry name" value="Methyltr_RsmB-F"/>
    <property type="match status" value="1"/>
</dbReference>
<dbReference type="EC" id="2.1.1.176" evidence="4"/>
<dbReference type="InterPro" id="IPR004573">
    <property type="entry name" value="rRNA_ssu_MeTfrase_B"/>
</dbReference>
<evidence type="ECO:0000256" key="7">
    <source>
        <dbReference type="ARBA" id="ARBA00022603"/>
    </source>
</evidence>
<dbReference type="AlphaFoldDB" id="A0A6P1DUD1"/>
<comment type="caution">
    <text evidence="17">The sequence shown here is derived from an EMBL/GenBank/DDBJ whole genome shotgun (WGS) entry which is preliminary data.</text>
</comment>
<dbReference type="GO" id="GO:0006355">
    <property type="term" value="P:regulation of DNA-templated transcription"/>
    <property type="evidence" value="ECO:0007669"/>
    <property type="project" value="InterPro"/>
</dbReference>
<dbReference type="PANTHER" id="PTHR22807:SF61">
    <property type="entry name" value="NOL1_NOP2_SUN FAMILY PROTEIN _ ANTITERMINATION NUSB DOMAIN-CONTAINING PROTEIN"/>
    <property type="match status" value="1"/>
</dbReference>
<comment type="subcellular location">
    <subcellularLocation>
        <location evidence="2">Cytoplasm</location>
    </subcellularLocation>
</comment>
<dbReference type="FunFam" id="3.40.50.150:FF:000022">
    <property type="entry name" value="Ribosomal RNA small subunit methyltransferase B"/>
    <property type="match status" value="1"/>
</dbReference>
<evidence type="ECO:0000256" key="2">
    <source>
        <dbReference type="ARBA" id="ARBA00004496"/>
    </source>
</evidence>
<dbReference type="SUPFAM" id="SSF48013">
    <property type="entry name" value="NusB-like"/>
    <property type="match status" value="1"/>
</dbReference>
<sequence>MVDLKEGTAKQVSTVGAHSRAAAARVVHRVRDRGQSLTRALQEQHGGETSRDPALTQEMSYGTLRLLPRLEAIAALLLKHPLKKADRDLECLILVGLYQLEAMATPPHAAVSATVGAVRLLGKPGKAGLVNALLRRFLREQDRLRQAVSQQTEARWLFPKWLIEHLQRNWPQDWESILTVSNERPPMALRVNGTRIDRSSYAARLAQAGITARPIRDLETGLMLDTPRPARELPGFEEGLVAIQDSGAQLAANLLDAETDQRALDACAAPGGKTAAILERAHNRLDLVAIDKDDTRLESVRALLTRLGLDAHIIQDDATSPREAWRDTPFDRILLDAPCSATGVIRRHPDIKWLRRPDDIAALCATQRQMLDALWPLLATGGRLLYATCSLLAEENQEQIADFLARREDARELTLRTDWGRSLTHGRQLLPTSGGHDGFYYALLEKRTP</sequence>
<dbReference type="Pfam" id="PF22458">
    <property type="entry name" value="RsmF-B_ferredox"/>
    <property type="match status" value="1"/>
</dbReference>
<dbReference type="InterPro" id="IPR006027">
    <property type="entry name" value="NusB_RsmB_TIM44"/>
</dbReference>
<evidence type="ECO:0000256" key="11">
    <source>
        <dbReference type="ARBA" id="ARBA00030399"/>
    </source>
</evidence>
<dbReference type="InterPro" id="IPR001678">
    <property type="entry name" value="MeTrfase_RsmB-F_NOP2_dom"/>
</dbReference>
<dbReference type="RefSeq" id="WP_164652553.1">
    <property type="nucleotide sequence ID" value="NZ_JAAIJR010000013.1"/>
</dbReference>
<keyword evidence="10 14" id="KW-0694">RNA-binding</keyword>
<dbReference type="GO" id="GO:0009383">
    <property type="term" value="F:rRNA (cytosine-C5-)-methyltransferase activity"/>
    <property type="evidence" value="ECO:0007669"/>
    <property type="project" value="TreeGrafter"/>
</dbReference>